<sequence length="457" mass="48782">MSQPGLNAGTGSTQMGQRPAGPIYDTAQNLNPSSAAPLGPNNYEARAANTGPRYPTDDGAYGTPQMTTGAGNRPPGVDADYGAPLGTKLEADAYGGPGVNPQGYASEATIAHNQQGGRVDDADYYAGRSGPYTNSMKRKLSLIPMRNARWHSRGFPNRFFEWWHRLRVRYRDYLAEFFGTAVLVFLGDSAVATAVLFPRVANSAPWLVISFGWGFALTFALFVSAGVSGGHLNPAVTTTAAALRGFPLRKVPGYIAAQLLGGFCGAGLVYGLFHSSIHHLDGGIRHTVGPTATANIFATYPQPWITVGTGFMAEVFGTAVLLFCIYGITDERNMPGTAYAPLAIGFILTTISLNLGFQTGFAVNPARDLGPRALTSAAGYGAEPWHAYSHYAWVPAVAPFAGGLIGGLLYDFFVNHPRLGSTDSDVVSDLEGANEYPDGFDERRPNHGRHHGHHHHH</sequence>
<feature type="transmembrane region" description="Helical" evidence="9">
    <location>
        <begin position="391"/>
        <end position="413"/>
    </location>
</feature>
<evidence type="ECO:0000256" key="8">
    <source>
        <dbReference type="SAM" id="MobiDB-lite"/>
    </source>
</evidence>
<dbReference type="InterPro" id="IPR023271">
    <property type="entry name" value="Aquaporin-like"/>
</dbReference>
<dbReference type="Pfam" id="PF00230">
    <property type="entry name" value="MIP"/>
    <property type="match status" value="1"/>
</dbReference>
<keyword evidence="6 9" id="KW-0472">Membrane</keyword>
<comment type="subcellular location">
    <subcellularLocation>
        <location evidence="1">Membrane</location>
        <topology evidence="1">Multi-pass membrane protein</topology>
    </subcellularLocation>
</comment>
<feature type="region of interest" description="Disordered" evidence="8">
    <location>
        <begin position="1"/>
        <end position="81"/>
    </location>
</feature>
<keyword evidence="3 7" id="KW-0813">Transport</keyword>
<organism evidence="10 11">
    <name type="scientific">Tieghemiomyces parasiticus</name>
    <dbReference type="NCBI Taxonomy" id="78921"/>
    <lineage>
        <taxon>Eukaryota</taxon>
        <taxon>Fungi</taxon>
        <taxon>Fungi incertae sedis</taxon>
        <taxon>Zoopagomycota</taxon>
        <taxon>Kickxellomycotina</taxon>
        <taxon>Dimargaritomycetes</taxon>
        <taxon>Dimargaritales</taxon>
        <taxon>Dimargaritaceae</taxon>
        <taxon>Tieghemiomyces</taxon>
    </lineage>
</organism>
<dbReference type="GO" id="GO:0005886">
    <property type="term" value="C:plasma membrane"/>
    <property type="evidence" value="ECO:0007669"/>
    <property type="project" value="TreeGrafter"/>
</dbReference>
<reference evidence="10" key="1">
    <citation type="submission" date="2022-07" db="EMBL/GenBank/DDBJ databases">
        <title>Phylogenomic reconstructions and comparative analyses of Kickxellomycotina fungi.</title>
        <authorList>
            <person name="Reynolds N.K."/>
            <person name="Stajich J.E."/>
            <person name="Barry K."/>
            <person name="Grigoriev I.V."/>
            <person name="Crous P."/>
            <person name="Smith M.E."/>
        </authorList>
    </citation>
    <scope>NUCLEOTIDE SEQUENCE</scope>
    <source>
        <strain evidence="10">RSA 861</strain>
    </source>
</reference>
<comment type="similarity">
    <text evidence="2 7">Belongs to the MIP/aquaporin (TC 1.A.8) family.</text>
</comment>
<keyword evidence="4 7" id="KW-0812">Transmembrane</keyword>
<dbReference type="SUPFAM" id="SSF81338">
    <property type="entry name" value="Aquaporin-like"/>
    <property type="match status" value="1"/>
</dbReference>
<evidence type="ECO:0000256" key="3">
    <source>
        <dbReference type="ARBA" id="ARBA00022448"/>
    </source>
</evidence>
<dbReference type="EMBL" id="JANBPT010000194">
    <property type="protein sequence ID" value="KAJ1926013.1"/>
    <property type="molecule type" value="Genomic_DNA"/>
</dbReference>
<dbReference type="OrthoDB" id="3222at2759"/>
<keyword evidence="5 9" id="KW-1133">Transmembrane helix</keyword>
<keyword evidence="11" id="KW-1185">Reference proteome</keyword>
<dbReference type="Proteomes" id="UP001150569">
    <property type="component" value="Unassembled WGS sequence"/>
</dbReference>
<dbReference type="InterPro" id="IPR000425">
    <property type="entry name" value="MIP"/>
</dbReference>
<dbReference type="Gene3D" id="1.20.1080.10">
    <property type="entry name" value="Glycerol uptake facilitator protein"/>
    <property type="match status" value="1"/>
</dbReference>
<evidence type="ECO:0000313" key="11">
    <source>
        <dbReference type="Proteomes" id="UP001150569"/>
    </source>
</evidence>
<feature type="transmembrane region" description="Helical" evidence="9">
    <location>
        <begin position="203"/>
        <end position="223"/>
    </location>
</feature>
<evidence type="ECO:0000256" key="4">
    <source>
        <dbReference type="ARBA" id="ARBA00022692"/>
    </source>
</evidence>
<evidence type="ECO:0000256" key="9">
    <source>
        <dbReference type="SAM" id="Phobius"/>
    </source>
</evidence>
<dbReference type="InterPro" id="IPR050363">
    <property type="entry name" value="MIP/Aquaporin"/>
</dbReference>
<dbReference type="PRINTS" id="PR00783">
    <property type="entry name" value="MINTRINSICP"/>
</dbReference>
<accession>A0A9W8A8S0</accession>
<feature type="region of interest" description="Disordered" evidence="8">
    <location>
        <begin position="424"/>
        <end position="457"/>
    </location>
</feature>
<dbReference type="GO" id="GO:0015254">
    <property type="term" value="F:glycerol channel activity"/>
    <property type="evidence" value="ECO:0007669"/>
    <property type="project" value="TreeGrafter"/>
</dbReference>
<dbReference type="NCBIfam" id="TIGR00861">
    <property type="entry name" value="MIP"/>
    <property type="match status" value="1"/>
</dbReference>
<dbReference type="PANTHER" id="PTHR43829">
    <property type="entry name" value="AQUAPORIN OR AQUAGLYCEROPORIN RELATED"/>
    <property type="match status" value="1"/>
</dbReference>
<feature type="compositionally biased region" description="Basic residues" evidence="8">
    <location>
        <begin position="446"/>
        <end position="457"/>
    </location>
</feature>
<feature type="transmembrane region" description="Helical" evidence="9">
    <location>
        <begin position="338"/>
        <end position="357"/>
    </location>
</feature>
<dbReference type="GO" id="GO:0015250">
    <property type="term" value="F:water channel activity"/>
    <property type="evidence" value="ECO:0007669"/>
    <property type="project" value="TreeGrafter"/>
</dbReference>
<name>A0A9W8A8S0_9FUNG</name>
<feature type="transmembrane region" description="Helical" evidence="9">
    <location>
        <begin position="304"/>
        <end position="326"/>
    </location>
</feature>
<feature type="compositionally biased region" description="Polar residues" evidence="8">
    <location>
        <begin position="1"/>
        <end position="16"/>
    </location>
</feature>
<dbReference type="PANTHER" id="PTHR43829:SF9">
    <property type="entry name" value="AQUAPORIN-9"/>
    <property type="match status" value="1"/>
</dbReference>
<evidence type="ECO:0000256" key="5">
    <source>
        <dbReference type="ARBA" id="ARBA00022989"/>
    </source>
</evidence>
<feature type="transmembrane region" description="Helical" evidence="9">
    <location>
        <begin position="253"/>
        <end position="273"/>
    </location>
</feature>
<evidence type="ECO:0000256" key="1">
    <source>
        <dbReference type="ARBA" id="ARBA00004141"/>
    </source>
</evidence>
<evidence type="ECO:0000256" key="2">
    <source>
        <dbReference type="ARBA" id="ARBA00006175"/>
    </source>
</evidence>
<evidence type="ECO:0000256" key="6">
    <source>
        <dbReference type="ARBA" id="ARBA00023136"/>
    </source>
</evidence>
<protein>
    <submittedName>
        <fullName evidence="10">Glycerol channel</fullName>
    </submittedName>
</protein>
<feature type="transmembrane region" description="Helical" evidence="9">
    <location>
        <begin position="173"/>
        <end position="197"/>
    </location>
</feature>
<evidence type="ECO:0000256" key="7">
    <source>
        <dbReference type="RuleBase" id="RU000477"/>
    </source>
</evidence>
<dbReference type="CDD" id="cd00333">
    <property type="entry name" value="MIP"/>
    <property type="match status" value="1"/>
</dbReference>
<comment type="caution">
    <text evidence="10">The sequence shown here is derived from an EMBL/GenBank/DDBJ whole genome shotgun (WGS) entry which is preliminary data.</text>
</comment>
<proteinExistence type="inferred from homology"/>
<gene>
    <name evidence="10" type="primary">FPS1_4</name>
    <name evidence="10" type="ORF">IWQ60_004162</name>
</gene>
<dbReference type="AlphaFoldDB" id="A0A9W8A8S0"/>
<evidence type="ECO:0000313" key="10">
    <source>
        <dbReference type="EMBL" id="KAJ1926013.1"/>
    </source>
</evidence>